<dbReference type="NCBIfam" id="TIGR04183">
    <property type="entry name" value="Por_Secre_tail"/>
    <property type="match status" value="1"/>
</dbReference>
<feature type="signal peptide" evidence="1">
    <location>
        <begin position="1"/>
        <end position="20"/>
    </location>
</feature>
<gene>
    <name evidence="3" type="ORF">KK062_26815</name>
</gene>
<accession>A0AAP2GW49</accession>
<protein>
    <submittedName>
        <fullName evidence="3">T9SS type A sorting domain-containing protein</fullName>
    </submittedName>
</protein>
<feature type="domain" description="Secretion system C-terminal sorting" evidence="2">
    <location>
        <begin position="930"/>
        <end position="998"/>
    </location>
</feature>
<dbReference type="Proteomes" id="UP001319080">
    <property type="component" value="Unassembled WGS sequence"/>
</dbReference>
<reference evidence="3 4" key="1">
    <citation type="submission" date="2021-05" db="EMBL/GenBank/DDBJ databases">
        <title>A Polyphasic approach of four new species of the genus Ohtaekwangia: Ohtaekwangia histidinii sp. nov., Ohtaekwangia cretensis sp. nov., Ohtaekwangia indiensis sp. nov., Ohtaekwangia reichenbachii sp. nov. from diverse environment.</title>
        <authorList>
            <person name="Octaviana S."/>
        </authorList>
    </citation>
    <scope>NUCLEOTIDE SEQUENCE [LARGE SCALE GENOMIC DNA]</scope>
    <source>
        <strain evidence="3 4">PWU5</strain>
    </source>
</reference>
<sequence>MKKLLLMVLVSISCLSLLQAQPNLSIVSPTGMNEPPYEVAAGTEVTLRWSEQQGAAPHRFFTFAEDPETGGWTPGPNPAWQSLYNFTNNGDGTYNFKIQINEPIYVWAGMSTGGGGGFIYWQYTDVFRIEIASGVIITSTDGWVCPEPANRERLQITGSYTSYQWYLDGEAIPGATSATYDAAEPGQYKVQVPKNGNLVFSNTLRVSEAGVALTGVLGSANKLTMSATDGLTSYQWLSGTSEAALNLIGAATNRTHQVTVNTTKTYYAVRAVQAGCAVQSSARPASTAIFAVPVLTSNAEEQENEHGVVCKGNIVKLSVQDNYTSYKWYRDGELWFEGTAENYVSETSVYGVEGSVPEWPEIWRAAEPKDVFFYEPQHPELFGVANFSSHCPGEELSLTLSDNGYKYTWTKQVFGQEPEIVAPDESFTYSFVFEGEMQILVKAEDELQGCESQTQVYLQSYAGQQFSLSVGNNDIEYLCGSQTQEIFPSEDMSETHDRFQWYTLTNGVYRALSGRTSQRITVNTAGNYVLRAHPIACADDLIVESFPMEIRDNASRPLYIETDHSTLCEGEKATLSISGSGWKNIQWFEKTIVNSGPTGHHVVYIPLSGSGSGTTTQVGKFTTYQVKANHESCPSGAKATSEPLQIKPTVNPELTIEPAVRVSRWVLAPYDSIADVIFCGISDITVSAPEGYGGYTWFKGRYDGGGNYALGEAVAGETTNKFTFLPELNWLTARVVGENGCVGYSVPLLIDTYVHSSPAVAEQGNGEFCAEGDSVWLANAFAGNWVRFEWFKDGELVPNSDNDTIWVKEPGGYNVTGFPEECPTVGYNSGTPARIRMMPSPFVIETDTAYLPGVEGFAGEIYDIHWFVDDEQYEIPEGQQAFIYKNALVPGNHTLRVEITNPTECTRTSDPYSTAITGIEPGELAGSVRVYPNPTTGRISLHGIHPQAVAQIRVYNAQGIVVQQAASLPTDGLLDLTSSPAGVYIVDVKLKDGSSVKTRVARQ</sequence>
<proteinExistence type="predicted"/>
<evidence type="ECO:0000259" key="2">
    <source>
        <dbReference type="Pfam" id="PF18962"/>
    </source>
</evidence>
<dbReference type="RefSeq" id="WP_254087452.1">
    <property type="nucleotide sequence ID" value="NZ_JAHESE010000043.1"/>
</dbReference>
<evidence type="ECO:0000256" key="1">
    <source>
        <dbReference type="SAM" id="SignalP"/>
    </source>
</evidence>
<keyword evidence="1" id="KW-0732">Signal</keyword>
<dbReference type="EMBL" id="JAHESE010000043">
    <property type="protein sequence ID" value="MBT1711883.1"/>
    <property type="molecule type" value="Genomic_DNA"/>
</dbReference>
<dbReference type="Pfam" id="PF18962">
    <property type="entry name" value="Por_Secre_tail"/>
    <property type="match status" value="1"/>
</dbReference>
<organism evidence="3 4">
    <name type="scientific">Dawidia cretensis</name>
    <dbReference type="NCBI Taxonomy" id="2782350"/>
    <lineage>
        <taxon>Bacteria</taxon>
        <taxon>Pseudomonadati</taxon>
        <taxon>Bacteroidota</taxon>
        <taxon>Cytophagia</taxon>
        <taxon>Cytophagales</taxon>
        <taxon>Chryseotaleaceae</taxon>
        <taxon>Dawidia</taxon>
    </lineage>
</organism>
<evidence type="ECO:0000313" key="3">
    <source>
        <dbReference type="EMBL" id="MBT1711883.1"/>
    </source>
</evidence>
<name>A0AAP2GW49_9BACT</name>
<feature type="chain" id="PRO_5043001568" evidence="1">
    <location>
        <begin position="21"/>
        <end position="1003"/>
    </location>
</feature>
<dbReference type="InterPro" id="IPR026444">
    <property type="entry name" value="Secre_tail"/>
</dbReference>
<dbReference type="AlphaFoldDB" id="A0AAP2GW49"/>
<comment type="caution">
    <text evidence="3">The sequence shown here is derived from an EMBL/GenBank/DDBJ whole genome shotgun (WGS) entry which is preliminary data.</text>
</comment>
<evidence type="ECO:0000313" key="4">
    <source>
        <dbReference type="Proteomes" id="UP001319080"/>
    </source>
</evidence>
<keyword evidence="4" id="KW-1185">Reference proteome</keyword>